<comment type="caution">
    <text evidence="1">The sequence shown here is derived from an EMBL/GenBank/DDBJ whole genome shotgun (WGS) entry which is preliminary data.</text>
</comment>
<evidence type="ECO:0000313" key="1">
    <source>
        <dbReference type="EMBL" id="RWQ94105.1"/>
    </source>
</evidence>
<organism evidence="1 2">
    <name type="scientific">Byssochlamys spectabilis</name>
    <name type="common">Paecilomyces variotii</name>
    <dbReference type="NCBI Taxonomy" id="264951"/>
    <lineage>
        <taxon>Eukaryota</taxon>
        <taxon>Fungi</taxon>
        <taxon>Dikarya</taxon>
        <taxon>Ascomycota</taxon>
        <taxon>Pezizomycotina</taxon>
        <taxon>Eurotiomycetes</taxon>
        <taxon>Eurotiomycetidae</taxon>
        <taxon>Eurotiales</taxon>
        <taxon>Thermoascaceae</taxon>
        <taxon>Paecilomyces</taxon>
    </lineage>
</organism>
<dbReference type="Proteomes" id="UP000283841">
    <property type="component" value="Unassembled WGS sequence"/>
</dbReference>
<dbReference type="GeneID" id="39596588"/>
<dbReference type="AlphaFoldDB" id="A0A443HQK9"/>
<dbReference type="RefSeq" id="XP_028483750.1">
    <property type="nucleotide sequence ID" value="XM_028627311.1"/>
</dbReference>
<dbReference type="VEuPathDB" id="FungiDB:C8Q69DRAFT_316398"/>
<keyword evidence="2" id="KW-1185">Reference proteome</keyword>
<reference evidence="1 2" key="1">
    <citation type="journal article" date="2018" name="Front. Microbiol.">
        <title>Genomic and genetic insights into a cosmopolitan fungus, Paecilomyces variotii (Eurotiales).</title>
        <authorList>
            <person name="Urquhart A.S."/>
            <person name="Mondo S.J."/>
            <person name="Makela M.R."/>
            <person name="Hane J.K."/>
            <person name="Wiebenga A."/>
            <person name="He G."/>
            <person name="Mihaltcheva S."/>
            <person name="Pangilinan J."/>
            <person name="Lipzen A."/>
            <person name="Barry K."/>
            <person name="de Vries R.P."/>
            <person name="Grigoriev I.V."/>
            <person name="Idnurm A."/>
        </authorList>
    </citation>
    <scope>NUCLEOTIDE SEQUENCE [LARGE SCALE GENOMIC DNA]</scope>
    <source>
        <strain evidence="1 2">CBS 101075</strain>
    </source>
</reference>
<sequence length="291" mass="32118">MWSPGRIVGNRKSSRRRHCMQLRIGWPLLGEIIGERVWAGSACCCNGVPGVTSKLSLDGNGGGIDGSGRLVVNGGGRIKSSSPCFGGFCSRSEYPRFTLLVKASNPLWSINRSIDRSATSRVLASWGGGWSSVTSPIPAFSPTSPHLIPSLDLLFPRDLPPSPVASSSRNPSSFFPHLSACIPVTYSSSRDDIFRSVIPYTPLDFLLIASRAKKKDHWNLIEDHSLTAFIGVFRKSNTHSCPFRHLTKCSLRPSFLNDSYEVKSRYGRSSGIQKFRLIFWSYFQRSDASIE</sequence>
<accession>A0A443HQK9</accession>
<dbReference type="EMBL" id="RCNU01000008">
    <property type="protein sequence ID" value="RWQ94105.1"/>
    <property type="molecule type" value="Genomic_DNA"/>
</dbReference>
<gene>
    <name evidence="1" type="ORF">C8Q69DRAFT_316398</name>
</gene>
<protein>
    <submittedName>
        <fullName evidence="1">Uncharacterized protein</fullName>
    </submittedName>
</protein>
<evidence type="ECO:0000313" key="2">
    <source>
        <dbReference type="Proteomes" id="UP000283841"/>
    </source>
</evidence>
<name>A0A443HQK9_BYSSP</name>
<proteinExistence type="predicted"/>